<proteinExistence type="predicted"/>
<dbReference type="EMBL" id="FTOG01000012">
    <property type="protein sequence ID" value="SIT15764.1"/>
    <property type="molecule type" value="Genomic_DNA"/>
</dbReference>
<reference evidence="2" key="1">
    <citation type="submission" date="2017-01" db="EMBL/GenBank/DDBJ databases">
        <authorList>
            <person name="Varghese N."/>
            <person name="Submissions S."/>
        </authorList>
    </citation>
    <scope>NUCLEOTIDE SEQUENCE [LARGE SCALE GENOMIC DNA]</scope>
    <source>
        <strain evidence="2">DSM 19945</strain>
    </source>
</reference>
<organism evidence="1 2">
    <name type="scientific">Rhodobacter aestuarii</name>
    <dbReference type="NCBI Taxonomy" id="453582"/>
    <lineage>
        <taxon>Bacteria</taxon>
        <taxon>Pseudomonadati</taxon>
        <taxon>Pseudomonadota</taxon>
        <taxon>Alphaproteobacteria</taxon>
        <taxon>Rhodobacterales</taxon>
        <taxon>Rhodobacter group</taxon>
        <taxon>Rhodobacter</taxon>
    </lineage>
</organism>
<protein>
    <submittedName>
        <fullName evidence="1">Uncharacterized protein</fullName>
    </submittedName>
</protein>
<gene>
    <name evidence="1" type="ORF">SAMN05421580_1126</name>
</gene>
<dbReference type="Proteomes" id="UP000186221">
    <property type="component" value="Unassembled WGS sequence"/>
</dbReference>
<keyword evidence="2" id="KW-1185">Reference proteome</keyword>
<name>A0A1N7PYT0_9RHOB</name>
<dbReference type="STRING" id="453582.SAMN05421580_1126"/>
<accession>A0A1N7PYT0</accession>
<evidence type="ECO:0000313" key="1">
    <source>
        <dbReference type="EMBL" id="SIT15764.1"/>
    </source>
</evidence>
<evidence type="ECO:0000313" key="2">
    <source>
        <dbReference type="Proteomes" id="UP000186221"/>
    </source>
</evidence>
<dbReference type="RefSeq" id="WP_170952586.1">
    <property type="nucleotide sequence ID" value="NZ_FTOG01000010.1"/>
</dbReference>
<sequence length="55" mass="6339">MTDLFITPMGPLGQWDQLSENEKAWIEFIRVISAGRDPKITPERVRKLRELLDAG</sequence>
<dbReference type="AlphaFoldDB" id="A0A1N7PYT0"/>